<dbReference type="Proteomes" id="UP000515708">
    <property type="component" value="Chromosome"/>
</dbReference>
<dbReference type="InterPro" id="IPR051797">
    <property type="entry name" value="TrmB-like"/>
</dbReference>
<organism evidence="2 3">
    <name type="scientific">Microbacterium esteraromaticum</name>
    <dbReference type="NCBI Taxonomy" id="57043"/>
    <lineage>
        <taxon>Bacteria</taxon>
        <taxon>Bacillati</taxon>
        <taxon>Actinomycetota</taxon>
        <taxon>Actinomycetes</taxon>
        <taxon>Micrococcales</taxon>
        <taxon>Microbacteriaceae</taxon>
        <taxon>Microbacterium</taxon>
    </lineage>
</organism>
<dbReference type="AlphaFoldDB" id="A0A7D7WEK0"/>
<dbReference type="RefSeq" id="WP_182255818.1">
    <property type="nucleotide sequence ID" value="NZ_CP043732.1"/>
</dbReference>
<dbReference type="PANTHER" id="PTHR34293">
    <property type="entry name" value="HTH-TYPE TRANSCRIPTIONAL REGULATOR TRMBL2"/>
    <property type="match status" value="1"/>
</dbReference>
<evidence type="ECO:0000259" key="1">
    <source>
        <dbReference type="SMART" id="SM00421"/>
    </source>
</evidence>
<name>A0A7D7WEK0_9MICO</name>
<gene>
    <name evidence="2" type="ORF">FVO59_06395</name>
</gene>
<accession>A0A7D7WEK0</accession>
<proteinExistence type="predicted"/>
<dbReference type="InterPro" id="IPR036388">
    <property type="entry name" value="WH-like_DNA-bd_sf"/>
</dbReference>
<protein>
    <recommendedName>
        <fullName evidence="1">HTH luxR-type domain-containing protein</fullName>
    </recommendedName>
</protein>
<dbReference type="Gene3D" id="1.10.10.10">
    <property type="entry name" value="Winged helix-like DNA-binding domain superfamily/Winged helix DNA-binding domain"/>
    <property type="match status" value="2"/>
</dbReference>
<sequence length="347" mass="37185">MPEHSPSLGVPGLSAELERVYVFVVHRGPTQPADVSDALGIAETRAADALDALHDIGLIVLSEIGDGAYLPVDPQVALGAVADRLSDQVADLRRQIPDLSEQYQRSISKAPAEPRTLVITDATEIAHWYVRLQHQAGRELLTFDRPPYVSLGMEPLEVSTISRGVTWRVVYAPESFARESAWAEAVRLAGRGEHARIAASLPIKLVIADREIALVGLNLHGSRVEALVTESPLLIGLLAETFERYWDRALPLGAVPQEEVAGADDIAEALGAAVATVTAADGGASRPTPEQQAILALIGAGLTDDAIASQLGFSVRSLRRRSSELMADLGVQNRFQLGVEAARRGWV</sequence>
<dbReference type="PANTHER" id="PTHR34293:SF1">
    <property type="entry name" value="HTH-TYPE TRANSCRIPTIONAL REGULATOR TRMBL2"/>
    <property type="match status" value="1"/>
</dbReference>
<feature type="domain" description="HTH luxR-type" evidence="1">
    <location>
        <begin position="284"/>
        <end position="341"/>
    </location>
</feature>
<dbReference type="GO" id="GO:0006355">
    <property type="term" value="P:regulation of DNA-templated transcription"/>
    <property type="evidence" value="ECO:0007669"/>
    <property type="project" value="InterPro"/>
</dbReference>
<dbReference type="SMART" id="SM00421">
    <property type="entry name" value="HTH_LUXR"/>
    <property type="match status" value="1"/>
</dbReference>
<evidence type="ECO:0000313" key="3">
    <source>
        <dbReference type="Proteomes" id="UP000515708"/>
    </source>
</evidence>
<dbReference type="EMBL" id="CP043732">
    <property type="protein sequence ID" value="QMU96892.1"/>
    <property type="molecule type" value="Genomic_DNA"/>
</dbReference>
<dbReference type="InterPro" id="IPR000792">
    <property type="entry name" value="Tscrpt_reg_LuxR_C"/>
</dbReference>
<dbReference type="SUPFAM" id="SSF46894">
    <property type="entry name" value="C-terminal effector domain of the bipartite response regulators"/>
    <property type="match status" value="1"/>
</dbReference>
<dbReference type="InterPro" id="IPR016032">
    <property type="entry name" value="Sig_transdc_resp-reg_C-effctor"/>
</dbReference>
<dbReference type="GO" id="GO:0003677">
    <property type="term" value="F:DNA binding"/>
    <property type="evidence" value="ECO:0007669"/>
    <property type="project" value="InterPro"/>
</dbReference>
<reference evidence="2 3" key="1">
    <citation type="journal article" date="2020" name="Front. Microbiol.">
        <title>Design of Bacterial Strain-Specific qPCR Assays Using NGS Data and Publicly Available Resources and Its Application to Track Biocontrol Strains.</title>
        <authorList>
            <person name="Hernandez I."/>
            <person name="Sant C."/>
            <person name="Martinez R."/>
            <person name="Fernandez C."/>
        </authorList>
    </citation>
    <scope>NUCLEOTIDE SEQUENCE [LARGE SCALE GENOMIC DNA]</scope>
    <source>
        <strain evidence="2 3">B24</strain>
    </source>
</reference>
<evidence type="ECO:0000313" key="2">
    <source>
        <dbReference type="EMBL" id="QMU96892.1"/>
    </source>
</evidence>